<feature type="domain" description="7,8-dihydro-6-hydroxymethylpterin-pyrophosphokinase" evidence="8">
    <location>
        <begin position="5"/>
        <end position="129"/>
    </location>
</feature>
<dbReference type="GO" id="GO:0046654">
    <property type="term" value="P:tetrahydrofolate biosynthetic process"/>
    <property type="evidence" value="ECO:0007669"/>
    <property type="project" value="UniProtKB-UniPathway"/>
</dbReference>
<dbReference type="UniPathway" id="UPA00077">
    <property type="reaction ID" value="UER00155"/>
</dbReference>
<organism evidence="9 10">
    <name type="scientific">Thiogranum longum</name>
    <dbReference type="NCBI Taxonomy" id="1537524"/>
    <lineage>
        <taxon>Bacteria</taxon>
        <taxon>Pseudomonadati</taxon>
        <taxon>Pseudomonadota</taxon>
        <taxon>Gammaproteobacteria</taxon>
        <taxon>Chromatiales</taxon>
        <taxon>Ectothiorhodospiraceae</taxon>
        <taxon>Thiogranum</taxon>
    </lineage>
</organism>
<evidence type="ECO:0000256" key="7">
    <source>
        <dbReference type="ARBA" id="ARBA00022909"/>
    </source>
</evidence>
<dbReference type="NCBIfam" id="TIGR01498">
    <property type="entry name" value="folK"/>
    <property type="match status" value="1"/>
</dbReference>
<dbReference type="GO" id="GO:0046656">
    <property type="term" value="P:folic acid biosynthetic process"/>
    <property type="evidence" value="ECO:0007669"/>
    <property type="project" value="UniProtKB-KW"/>
</dbReference>
<keyword evidence="3" id="KW-0808">Transferase</keyword>
<evidence type="ECO:0000256" key="1">
    <source>
        <dbReference type="ARBA" id="ARBA00005051"/>
    </source>
</evidence>
<dbReference type="InterPro" id="IPR035907">
    <property type="entry name" value="Hppk_sf"/>
</dbReference>
<keyword evidence="7" id="KW-0289">Folate biosynthesis</keyword>
<evidence type="ECO:0000256" key="5">
    <source>
        <dbReference type="ARBA" id="ARBA00022777"/>
    </source>
</evidence>
<proteinExistence type="predicted"/>
<dbReference type="PANTHER" id="PTHR43071:SF2">
    <property type="entry name" value="2-AMINO-4-HYDROXY-6-HYDROXYMETHYLDIHYDROPTERIDINE PYROPHOSPHOKINASE"/>
    <property type="match status" value="1"/>
</dbReference>
<dbReference type="SUPFAM" id="SSF55083">
    <property type="entry name" value="6-hydroxymethyl-7,8-dihydropterin pyrophosphokinase, HPPK"/>
    <property type="match status" value="1"/>
</dbReference>
<accession>A0A4R1HGW9</accession>
<evidence type="ECO:0000256" key="2">
    <source>
        <dbReference type="ARBA" id="ARBA00013253"/>
    </source>
</evidence>
<evidence type="ECO:0000256" key="3">
    <source>
        <dbReference type="ARBA" id="ARBA00022679"/>
    </source>
</evidence>
<dbReference type="EC" id="2.7.6.3" evidence="2"/>
<dbReference type="EMBL" id="SMFX01000001">
    <property type="protein sequence ID" value="TCK19540.1"/>
    <property type="molecule type" value="Genomic_DNA"/>
</dbReference>
<keyword evidence="10" id="KW-1185">Reference proteome</keyword>
<keyword evidence="5 9" id="KW-0418">Kinase</keyword>
<evidence type="ECO:0000313" key="9">
    <source>
        <dbReference type="EMBL" id="TCK19540.1"/>
    </source>
</evidence>
<keyword evidence="4" id="KW-0547">Nucleotide-binding</keyword>
<protein>
    <recommendedName>
        <fullName evidence="2">2-amino-4-hydroxy-6-hydroxymethyldihydropteridine diphosphokinase</fullName>
        <ecNumber evidence="2">2.7.6.3</ecNumber>
    </recommendedName>
</protein>
<dbReference type="RefSeq" id="WP_132974281.1">
    <property type="nucleotide sequence ID" value="NZ_SMFX01000001.1"/>
</dbReference>
<dbReference type="OrthoDB" id="9790168at2"/>
<dbReference type="AlphaFoldDB" id="A0A4R1HGW9"/>
<dbReference type="InterPro" id="IPR000550">
    <property type="entry name" value="Hppk"/>
</dbReference>
<evidence type="ECO:0000256" key="4">
    <source>
        <dbReference type="ARBA" id="ARBA00022741"/>
    </source>
</evidence>
<dbReference type="Proteomes" id="UP000295707">
    <property type="component" value="Unassembled WGS sequence"/>
</dbReference>
<comment type="pathway">
    <text evidence="1">Cofactor biosynthesis; tetrahydrofolate biosynthesis; 2-amino-4-hydroxy-6-hydroxymethyl-7,8-dihydropteridine diphosphate from 7,8-dihydroneopterin triphosphate: step 4/4.</text>
</comment>
<keyword evidence="6" id="KW-0067">ATP-binding</keyword>
<dbReference type="GO" id="GO:0005524">
    <property type="term" value="F:ATP binding"/>
    <property type="evidence" value="ECO:0007669"/>
    <property type="project" value="UniProtKB-KW"/>
</dbReference>
<name>A0A4R1HGW9_9GAMM</name>
<evidence type="ECO:0000259" key="8">
    <source>
        <dbReference type="Pfam" id="PF01288"/>
    </source>
</evidence>
<evidence type="ECO:0000313" key="10">
    <source>
        <dbReference type="Proteomes" id="UP000295707"/>
    </source>
</evidence>
<dbReference type="GO" id="GO:0016301">
    <property type="term" value="F:kinase activity"/>
    <property type="evidence" value="ECO:0007669"/>
    <property type="project" value="UniProtKB-KW"/>
</dbReference>
<dbReference type="Pfam" id="PF01288">
    <property type="entry name" value="HPPK"/>
    <property type="match status" value="1"/>
</dbReference>
<dbReference type="CDD" id="cd00483">
    <property type="entry name" value="HPPK"/>
    <property type="match status" value="1"/>
</dbReference>
<reference evidence="9 10" key="1">
    <citation type="submission" date="2019-03" db="EMBL/GenBank/DDBJ databases">
        <title>Genomic Encyclopedia of Type Strains, Phase IV (KMG-IV): sequencing the most valuable type-strain genomes for metagenomic binning, comparative biology and taxonomic classification.</title>
        <authorList>
            <person name="Goeker M."/>
        </authorList>
    </citation>
    <scope>NUCLEOTIDE SEQUENCE [LARGE SCALE GENOMIC DNA]</scope>
    <source>
        <strain evidence="9 10">DSM 19610</strain>
    </source>
</reference>
<dbReference type="Gene3D" id="3.30.70.560">
    <property type="entry name" value="7,8-Dihydro-6-hydroxymethylpterin-pyrophosphokinase HPPK"/>
    <property type="match status" value="1"/>
</dbReference>
<dbReference type="GO" id="GO:0003848">
    <property type="term" value="F:2-amino-4-hydroxy-6-hydroxymethyldihydropteridine diphosphokinase activity"/>
    <property type="evidence" value="ECO:0007669"/>
    <property type="project" value="UniProtKB-EC"/>
</dbReference>
<evidence type="ECO:0000256" key="6">
    <source>
        <dbReference type="ARBA" id="ARBA00022840"/>
    </source>
</evidence>
<dbReference type="PANTHER" id="PTHR43071">
    <property type="entry name" value="2-AMINO-4-HYDROXY-6-HYDROXYMETHYLDIHYDROPTERIDINE PYROPHOSPHOKINASE"/>
    <property type="match status" value="1"/>
</dbReference>
<sequence length="160" mass="18214">MSKAYVSVGSNVDREKNVAASLERMQSEFGELQSSRTWETAAVGFEGDRFYNLVVAFETDMEPRDLAQLLHRIEDELGRERSGGKFSSRSIDLDLLLYDDLVLDEEGLTLPRPEILEYAFVLCPLAEIAGDMKHPLTGFTFAMLWRHFDPTAQPMWPVDH</sequence>
<comment type="caution">
    <text evidence="9">The sequence shown here is derived from an EMBL/GenBank/DDBJ whole genome shotgun (WGS) entry which is preliminary data.</text>
</comment>
<gene>
    <name evidence="9" type="ORF">DFR30_2853</name>
</gene>